<sequence>MLRAAVLVSGGGTNLQAILDAVKCGTITNTEVVGVISNNRNAYALERARAAGVPAKCVSPKEFQDRADFNKALMDAIDELCPDLIVLAGFLVVIPSELIRKYENRIINIHPSLIPAFCGTGYYGLKVHEAALERGVKVVGATVHFVDEGTDTGPIILQKAVEVQEGDTPEILQRRVMEQAEWIILPKAIDLIANGKVSVQGRHVTIVR</sequence>
<dbReference type="Pfam" id="PF00551">
    <property type="entry name" value="Formyl_trans_N"/>
    <property type="match status" value="1"/>
</dbReference>
<dbReference type="EMBL" id="VIRV01000012">
    <property type="protein sequence ID" value="MBY0759236.1"/>
    <property type="molecule type" value="Genomic_DNA"/>
</dbReference>
<gene>
    <name evidence="4" type="primary">purN</name>
    <name evidence="6" type="ORF">FLB61_09080</name>
</gene>
<dbReference type="PANTHER" id="PTHR43369:SF2">
    <property type="entry name" value="PHOSPHORIBOSYLGLYCINAMIDE FORMYLTRANSFERASE"/>
    <property type="match status" value="1"/>
</dbReference>
<dbReference type="PANTHER" id="PTHR43369">
    <property type="entry name" value="PHOSPHORIBOSYLGLYCINAMIDE FORMYLTRANSFERASE"/>
    <property type="match status" value="1"/>
</dbReference>
<dbReference type="InterPro" id="IPR002376">
    <property type="entry name" value="Formyl_transf_N"/>
</dbReference>
<feature type="binding site" evidence="4">
    <location>
        <begin position="12"/>
        <end position="14"/>
    </location>
    <ligand>
        <name>N(1)-(5-phospho-beta-D-ribosyl)glycinamide</name>
        <dbReference type="ChEBI" id="CHEBI:143788"/>
    </ligand>
</feature>
<dbReference type="GO" id="GO:0004644">
    <property type="term" value="F:phosphoribosylglycinamide formyltransferase activity"/>
    <property type="evidence" value="ECO:0007669"/>
    <property type="project" value="UniProtKB-EC"/>
</dbReference>
<evidence type="ECO:0000313" key="6">
    <source>
        <dbReference type="EMBL" id="MBY0759236.1"/>
    </source>
</evidence>
<dbReference type="EC" id="2.1.2.2" evidence="4"/>
<dbReference type="InterPro" id="IPR036477">
    <property type="entry name" value="Formyl_transf_N_sf"/>
</dbReference>
<evidence type="ECO:0000256" key="3">
    <source>
        <dbReference type="ARBA" id="ARBA00022755"/>
    </source>
</evidence>
<dbReference type="Proteomes" id="UP000779049">
    <property type="component" value="Unassembled WGS sequence"/>
</dbReference>
<comment type="catalytic activity">
    <reaction evidence="4">
        <text>N(1)-(5-phospho-beta-D-ribosyl)glycinamide + (6R)-10-formyltetrahydrofolate = N(2)-formyl-N(1)-(5-phospho-beta-D-ribosyl)glycinamide + (6S)-5,6,7,8-tetrahydrofolate + H(+)</text>
        <dbReference type="Rhea" id="RHEA:15053"/>
        <dbReference type="ChEBI" id="CHEBI:15378"/>
        <dbReference type="ChEBI" id="CHEBI:57453"/>
        <dbReference type="ChEBI" id="CHEBI:143788"/>
        <dbReference type="ChEBI" id="CHEBI:147286"/>
        <dbReference type="ChEBI" id="CHEBI:195366"/>
        <dbReference type="EC" id="2.1.2.2"/>
    </reaction>
</comment>
<comment type="caution">
    <text evidence="6">The sequence shown here is derived from an EMBL/GenBank/DDBJ whole genome shotgun (WGS) entry which is preliminary data.</text>
</comment>
<comment type="function">
    <text evidence="4">Catalyzes the transfer of a formyl group from 10-formyltetrahydrofolate to 5-phospho-ribosyl-glycinamide (GAR), producing 5-phospho-ribosyl-N-formylglycinamide (FGAR) and tetrahydrofolate.</text>
</comment>
<reference evidence="6 7" key="1">
    <citation type="journal article" date="2020" name="New Microbes New Infect">
        <title>Sellimonas caecigallum sp. nov., description and genome sequence of a new member of the Sellimonas genus isolated from the cecum of feral chicken.</title>
        <authorList>
            <person name="Wongkuna S."/>
            <person name="Ghimire S."/>
            <person name="Antony L."/>
            <person name="Chankhamhaengdecha S."/>
            <person name="Janvilisri T."/>
            <person name="Scaria J."/>
        </authorList>
    </citation>
    <scope>NUCLEOTIDE SEQUENCE [LARGE SCALE GENOMIC DNA]</scope>
    <source>
        <strain evidence="6 7">SW451</strain>
    </source>
</reference>
<evidence type="ECO:0000259" key="5">
    <source>
        <dbReference type="Pfam" id="PF00551"/>
    </source>
</evidence>
<organism evidence="6 7">
    <name type="scientific">Sellimonas caecigallum</name>
    <dbReference type="NCBI Taxonomy" id="2592333"/>
    <lineage>
        <taxon>Bacteria</taxon>
        <taxon>Bacillati</taxon>
        <taxon>Bacillota</taxon>
        <taxon>Clostridia</taxon>
        <taxon>Lachnospirales</taxon>
        <taxon>Lachnospiraceae</taxon>
        <taxon>Sellimonas</taxon>
    </lineage>
</organism>
<evidence type="ECO:0000256" key="1">
    <source>
        <dbReference type="ARBA" id="ARBA00005054"/>
    </source>
</evidence>
<dbReference type="HAMAP" id="MF_01930">
    <property type="entry name" value="PurN"/>
    <property type="match status" value="1"/>
</dbReference>
<dbReference type="CDD" id="cd08645">
    <property type="entry name" value="FMT_core_GART"/>
    <property type="match status" value="1"/>
</dbReference>
<evidence type="ECO:0000256" key="2">
    <source>
        <dbReference type="ARBA" id="ARBA00022679"/>
    </source>
</evidence>
<comment type="similarity">
    <text evidence="4">Belongs to the GART family.</text>
</comment>
<feature type="binding site" evidence="4">
    <location>
        <position position="66"/>
    </location>
    <ligand>
        <name>(6R)-10-formyltetrahydrofolate</name>
        <dbReference type="ChEBI" id="CHEBI:195366"/>
    </ligand>
</feature>
<name>A0ABS7L803_9FIRM</name>
<accession>A0ABS7L803</accession>
<dbReference type="Gene3D" id="3.40.50.170">
    <property type="entry name" value="Formyl transferase, N-terminal domain"/>
    <property type="match status" value="1"/>
</dbReference>
<comment type="pathway">
    <text evidence="1 4">Purine metabolism; IMP biosynthesis via de novo pathway; N(2)-formyl-N(1)-(5-phospho-D-ribosyl)glycinamide from N(1)-(5-phospho-D-ribosyl)glycinamide (10-formyl THF route): step 1/1.</text>
</comment>
<proteinExistence type="inferred from homology"/>
<dbReference type="NCBIfam" id="TIGR00639">
    <property type="entry name" value="PurN"/>
    <property type="match status" value="1"/>
</dbReference>
<feature type="active site" description="Proton donor" evidence="4">
    <location>
        <position position="110"/>
    </location>
</feature>
<dbReference type="InterPro" id="IPR004607">
    <property type="entry name" value="GART"/>
</dbReference>
<keyword evidence="2 4" id="KW-0808">Transferase</keyword>
<feature type="site" description="Raises pKa of active site His" evidence="4">
    <location>
        <position position="151"/>
    </location>
</feature>
<evidence type="ECO:0000256" key="4">
    <source>
        <dbReference type="HAMAP-Rule" id="MF_01930"/>
    </source>
</evidence>
<dbReference type="RefSeq" id="WP_221919943.1">
    <property type="nucleotide sequence ID" value="NZ_CP173660.1"/>
</dbReference>
<keyword evidence="7" id="KW-1185">Reference proteome</keyword>
<protein>
    <recommendedName>
        <fullName evidence="4">Phosphoribosylglycinamide formyltransferase</fullName>
        <ecNumber evidence="4">2.1.2.2</ecNumber>
    </recommendedName>
    <alternativeName>
        <fullName evidence="4">5'-phosphoribosylglycinamide transformylase</fullName>
    </alternativeName>
    <alternativeName>
        <fullName evidence="4">GAR transformylase</fullName>
        <shortName evidence="4">GART</shortName>
    </alternativeName>
</protein>
<feature type="domain" description="Formyl transferase N-terminal" evidence="5">
    <location>
        <begin position="3"/>
        <end position="187"/>
    </location>
</feature>
<comment type="caution">
    <text evidence="4">Lacks conserved residue(s) required for the propagation of feature annotation.</text>
</comment>
<feature type="binding site" evidence="4">
    <location>
        <position position="108"/>
    </location>
    <ligand>
        <name>(6R)-10-formyltetrahydrofolate</name>
        <dbReference type="ChEBI" id="CHEBI:195366"/>
    </ligand>
</feature>
<evidence type="ECO:0000313" key="7">
    <source>
        <dbReference type="Proteomes" id="UP000779049"/>
    </source>
</evidence>
<dbReference type="SUPFAM" id="SSF53328">
    <property type="entry name" value="Formyltransferase"/>
    <property type="match status" value="1"/>
</dbReference>
<keyword evidence="3 4" id="KW-0658">Purine biosynthesis</keyword>